<dbReference type="InterPro" id="IPR012337">
    <property type="entry name" value="RNaseH-like_sf"/>
</dbReference>
<dbReference type="SUPFAM" id="SSF56672">
    <property type="entry name" value="DNA/RNA polymerases"/>
    <property type="match status" value="1"/>
</dbReference>
<dbReference type="Pfam" id="PF00078">
    <property type="entry name" value="RVT_1"/>
    <property type="match status" value="1"/>
</dbReference>
<dbReference type="InterPro" id="IPR050951">
    <property type="entry name" value="Retrovirus_Pol_polyprotein"/>
</dbReference>
<dbReference type="InterPro" id="IPR000477">
    <property type="entry name" value="RT_dom"/>
</dbReference>
<feature type="compositionally biased region" description="Polar residues" evidence="1">
    <location>
        <begin position="318"/>
        <end position="340"/>
    </location>
</feature>
<dbReference type="PANTHER" id="PTHR37984">
    <property type="entry name" value="PROTEIN CBG26694"/>
    <property type="match status" value="1"/>
</dbReference>
<dbReference type="GO" id="GO:0015074">
    <property type="term" value="P:DNA integration"/>
    <property type="evidence" value="ECO:0007669"/>
    <property type="project" value="InterPro"/>
</dbReference>
<dbReference type="Gene3D" id="3.10.10.10">
    <property type="entry name" value="HIV Type 1 Reverse Transcriptase, subunit A, domain 1"/>
    <property type="match status" value="1"/>
</dbReference>
<protein>
    <submittedName>
        <fullName evidence="3">Unnamed protein product</fullName>
    </submittedName>
</protein>
<dbReference type="InterPro" id="IPR001584">
    <property type="entry name" value="Integrase_cat-core"/>
</dbReference>
<dbReference type="GO" id="GO:0003676">
    <property type="term" value="F:nucleic acid binding"/>
    <property type="evidence" value="ECO:0007669"/>
    <property type="project" value="InterPro"/>
</dbReference>
<reference evidence="3" key="1">
    <citation type="submission" date="2023-04" db="EMBL/GenBank/DDBJ databases">
        <title>Phytophthora fragariaefolia NBRC 109709.</title>
        <authorList>
            <person name="Ichikawa N."/>
            <person name="Sato H."/>
            <person name="Tonouchi N."/>
        </authorList>
    </citation>
    <scope>NUCLEOTIDE SEQUENCE</scope>
    <source>
        <strain evidence="3">NBRC 109709</strain>
    </source>
</reference>
<dbReference type="SUPFAM" id="SSF53098">
    <property type="entry name" value="Ribonuclease H-like"/>
    <property type="match status" value="1"/>
</dbReference>
<dbReference type="Proteomes" id="UP001165121">
    <property type="component" value="Unassembled WGS sequence"/>
</dbReference>
<dbReference type="Gene3D" id="1.10.340.70">
    <property type="match status" value="1"/>
</dbReference>
<dbReference type="InterPro" id="IPR043128">
    <property type="entry name" value="Rev_trsase/Diguanyl_cyclase"/>
</dbReference>
<sequence>MVNAITLMMEYAMPLVDDLLTEMENYLWFCSLDAASGFWAIMMTMHARWVSAFVCALGHFEWPCMPFGLKNAPTIYQRMIDNALWGYVQPKGGWEAFDQRMKDAEAKILALRKEFMAISRRSPTSARPALQTKYEADHRALAEHDPLMELINSPAADMFTVGNQTNQSWSRCSIGDHSSTTSVSVGLRSTSAWKHSTGSWPDSPSVGSVSASRRALAIQQSMGVIACRKKTLQLKLSQHKELTAQLKSTRYLHVARAYNVAADSLATEALESQVTKVVLSESRKTDLKALNKIPEVLYVDEQALVETNLPAQRMQPIPQNETHAESQTVEEPQVTAVTRNQSRRERFAESTKHRPTSQEAVNEVDDLPADQDSPISPQGGAQRSAREGTRNLETTLDEPARADPKEASEREDPTTVQTERIRRVRVSQDEERRWADLKAYLRGDVESLSFKRAANASKLTDRFVLDEDGLLQYVGKGRKLDEVGEHEPQLRLVIPTTMIDEVLQSCHDSIERGHQWITRTFHRVKKDYYWVGLYATITRHIHACADCSTSKGKPHLKGYSPGNVLAERPFQLLSMDFLTPLPKTRRGNTSLLLFQCSFMGYVIAKAMSSTKAQDVAEVFEEYVFRRFGAPTMIRHDRDPRFMSETFKAFAELIQARSRATLSYRPEANGQQERSVKSIVQTVNVYVEGPLQQDWDDIAEKMAHAINNSMDTTRKETPFYLVHGWDAQSTLKAMTSSLRLGDGSLTDAATWRREANRQREVALAMAKQYQATEKA</sequence>
<organism evidence="3 4">
    <name type="scientific">Phytophthora fragariaefolia</name>
    <dbReference type="NCBI Taxonomy" id="1490495"/>
    <lineage>
        <taxon>Eukaryota</taxon>
        <taxon>Sar</taxon>
        <taxon>Stramenopiles</taxon>
        <taxon>Oomycota</taxon>
        <taxon>Peronosporomycetes</taxon>
        <taxon>Peronosporales</taxon>
        <taxon>Peronosporaceae</taxon>
        <taxon>Phytophthora</taxon>
    </lineage>
</organism>
<dbReference type="InterPro" id="IPR036397">
    <property type="entry name" value="RNaseH_sf"/>
</dbReference>
<feature type="compositionally biased region" description="Basic and acidic residues" evidence="1">
    <location>
        <begin position="342"/>
        <end position="352"/>
    </location>
</feature>
<dbReference type="Gene3D" id="3.30.70.270">
    <property type="match status" value="1"/>
</dbReference>
<dbReference type="FunFam" id="1.10.340.70:FF:000001">
    <property type="entry name" value="Retrovirus-related Pol polyprotein from transposon gypsy-like Protein"/>
    <property type="match status" value="1"/>
</dbReference>
<name>A0A9W7D593_9STRA</name>
<accession>A0A9W7D593</accession>
<feature type="domain" description="Integrase catalytic" evidence="2">
    <location>
        <begin position="565"/>
        <end position="725"/>
    </location>
</feature>
<dbReference type="InterPro" id="IPR043502">
    <property type="entry name" value="DNA/RNA_pol_sf"/>
</dbReference>
<feature type="region of interest" description="Disordered" evidence="1">
    <location>
        <begin position="318"/>
        <end position="420"/>
    </location>
</feature>
<keyword evidence="4" id="KW-1185">Reference proteome</keyword>
<dbReference type="PROSITE" id="PS50994">
    <property type="entry name" value="INTEGRASE"/>
    <property type="match status" value="1"/>
</dbReference>
<dbReference type="InterPro" id="IPR041588">
    <property type="entry name" value="Integrase_H2C2"/>
</dbReference>
<evidence type="ECO:0000256" key="1">
    <source>
        <dbReference type="SAM" id="MobiDB-lite"/>
    </source>
</evidence>
<gene>
    <name evidence="3" type="ORF">Pfra01_002128100</name>
</gene>
<evidence type="ECO:0000259" key="2">
    <source>
        <dbReference type="PROSITE" id="PS50994"/>
    </source>
</evidence>
<evidence type="ECO:0000313" key="4">
    <source>
        <dbReference type="Proteomes" id="UP001165121"/>
    </source>
</evidence>
<comment type="caution">
    <text evidence="3">The sequence shown here is derived from an EMBL/GenBank/DDBJ whole genome shotgun (WGS) entry which is preliminary data.</text>
</comment>
<dbReference type="AlphaFoldDB" id="A0A9W7D593"/>
<dbReference type="Gene3D" id="3.30.420.10">
    <property type="entry name" value="Ribonuclease H-like superfamily/Ribonuclease H"/>
    <property type="match status" value="1"/>
</dbReference>
<dbReference type="EMBL" id="BSXT01003028">
    <property type="protein sequence ID" value="GMF52132.1"/>
    <property type="molecule type" value="Genomic_DNA"/>
</dbReference>
<evidence type="ECO:0000313" key="3">
    <source>
        <dbReference type="EMBL" id="GMF52132.1"/>
    </source>
</evidence>
<dbReference type="Pfam" id="PF17921">
    <property type="entry name" value="Integrase_H2C2"/>
    <property type="match status" value="1"/>
</dbReference>
<feature type="compositionally biased region" description="Basic and acidic residues" evidence="1">
    <location>
        <begin position="398"/>
        <end position="413"/>
    </location>
</feature>
<dbReference type="PANTHER" id="PTHR37984:SF5">
    <property type="entry name" value="PROTEIN NYNRIN-LIKE"/>
    <property type="match status" value="1"/>
</dbReference>
<dbReference type="CDD" id="cd01647">
    <property type="entry name" value="RT_LTR"/>
    <property type="match status" value="1"/>
</dbReference>
<dbReference type="OrthoDB" id="115183at2759"/>
<proteinExistence type="predicted"/>